<gene>
    <name evidence="2" type="ORF">GCM10009560_78340</name>
</gene>
<evidence type="ECO:0000313" key="3">
    <source>
        <dbReference type="Proteomes" id="UP001501578"/>
    </source>
</evidence>
<protein>
    <submittedName>
        <fullName evidence="2">Uncharacterized protein</fullName>
    </submittedName>
</protein>
<comment type="caution">
    <text evidence="2">The sequence shown here is derived from an EMBL/GenBank/DDBJ whole genome shotgun (WGS) entry which is preliminary data.</text>
</comment>
<dbReference type="RefSeq" id="WP_343955426.1">
    <property type="nucleotide sequence ID" value="NZ_BAAAHQ010000065.1"/>
</dbReference>
<proteinExistence type="predicted"/>
<keyword evidence="1" id="KW-0812">Transmembrane</keyword>
<evidence type="ECO:0000256" key="1">
    <source>
        <dbReference type="SAM" id="Phobius"/>
    </source>
</evidence>
<keyword evidence="1" id="KW-1133">Transmembrane helix</keyword>
<sequence>MDELDLISRALPEARPLSPEVVAQARARVATARAPRHRSRAWTWTWAGAAIGTAAVVGVVALVANMAEPAAPILASQAKPNQALYDLADKVEQLKEPTTGRYWSELKREGEGGKTATEDRWVPRVAADDPVLIKRSYKKSCVVHRLDLGGRWPDTGLGEFSMVELGALPSDQAALERKLRGFHKVWYDRGFKDSFEDFLPGAASLLSMPVKPAVRASVLRILAAAPHTRVHGTATDPLGRPGLLVTFAKPGAGGTIGKVAVSYRTFLNPSDGRWLAVVALADKDQRVVSYSALVSGGWVDERPLVPKGCKLKG</sequence>
<feature type="transmembrane region" description="Helical" evidence="1">
    <location>
        <begin position="41"/>
        <end position="64"/>
    </location>
</feature>
<name>A0ABP4BU88_9ACTN</name>
<accession>A0ABP4BU88</accession>
<keyword evidence="1" id="KW-0472">Membrane</keyword>
<organism evidence="2 3">
    <name type="scientific">Nonomuraea longicatena</name>
    <dbReference type="NCBI Taxonomy" id="83682"/>
    <lineage>
        <taxon>Bacteria</taxon>
        <taxon>Bacillati</taxon>
        <taxon>Actinomycetota</taxon>
        <taxon>Actinomycetes</taxon>
        <taxon>Streptosporangiales</taxon>
        <taxon>Streptosporangiaceae</taxon>
        <taxon>Nonomuraea</taxon>
    </lineage>
</organism>
<keyword evidence="3" id="KW-1185">Reference proteome</keyword>
<reference evidence="3" key="1">
    <citation type="journal article" date="2019" name="Int. J. Syst. Evol. Microbiol.">
        <title>The Global Catalogue of Microorganisms (GCM) 10K type strain sequencing project: providing services to taxonomists for standard genome sequencing and annotation.</title>
        <authorList>
            <consortium name="The Broad Institute Genomics Platform"/>
            <consortium name="The Broad Institute Genome Sequencing Center for Infectious Disease"/>
            <person name="Wu L."/>
            <person name="Ma J."/>
        </authorList>
    </citation>
    <scope>NUCLEOTIDE SEQUENCE [LARGE SCALE GENOMIC DNA]</scope>
    <source>
        <strain evidence="3">JCM 11136</strain>
    </source>
</reference>
<evidence type="ECO:0000313" key="2">
    <source>
        <dbReference type="EMBL" id="GAA0954405.1"/>
    </source>
</evidence>
<dbReference type="Proteomes" id="UP001501578">
    <property type="component" value="Unassembled WGS sequence"/>
</dbReference>
<dbReference type="EMBL" id="BAAAHQ010000065">
    <property type="protein sequence ID" value="GAA0954405.1"/>
    <property type="molecule type" value="Genomic_DNA"/>
</dbReference>